<evidence type="ECO:0000313" key="3">
    <source>
        <dbReference type="Proteomes" id="UP000035721"/>
    </source>
</evidence>
<dbReference type="GO" id="GO:0016787">
    <property type="term" value="F:hydrolase activity"/>
    <property type="evidence" value="ECO:0007669"/>
    <property type="project" value="UniProtKB-KW"/>
</dbReference>
<reference evidence="2 3" key="1">
    <citation type="journal article" date="2013" name="ISME J.">
        <title>A metabolic model for members of the genus Tetrasphaera involved in enhanced biological phosphorus removal.</title>
        <authorList>
            <person name="Kristiansen R."/>
            <person name="Nguyen H.T.T."/>
            <person name="Saunders A.M."/>
            <person name="Nielsen J.L."/>
            <person name="Wimmer R."/>
            <person name="Le V.Q."/>
            <person name="McIlroy S.J."/>
            <person name="Petrovski S."/>
            <person name="Seviour R.J."/>
            <person name="Calteau A."/>
            <person name="Nielsen K.L."/>
            <person name="Nielsen P.H."/>
        </authorList>
    </citation>
    <scope>NUCLEOTIDE SEQUENCE [LARGE SCALE GENOMIC DNA]</scope>
    <source>
        <strain evidence="2 3">T1-X7</strain>
    </source>
</reference>
<sequence length="541" mass="55573">MLHALRAGHALDDDLGVAVEKDGHVVSSRPLLRGQLGGLGRGAVHGLFDDHERVRELAQDPAALVDVVAVEPDDERLGRLVTDRLEGADDAVGDGVTGGDATEDVDEHRLDLWVAEDDVQPVGHHLGARAAADVEEVRRLAADRLTGVGDDVEGRHDEAGAVADDADVAVELDVVEPLLLGGGLQGVRRGGVLECRVVRVAEVGVAVEGHLAVEGDDVAALGLDEGVDLDERRVLTGIHVPESLQDRNDLAGRLGVEAGGVDDLLGLRGVDAGVGVDVDAGQRLGPLDGELLDLHAALLAAHREVGAVGAVEEEGEVVLLGDRGALGDHHPVDRVALDVHAEDLAGELLGLLGALGDLHAAGLAAATCLDLGLDDGDPAALRTDRLGSGPGLGGCLGDGSGEHGDPVLLEDVSGLVLVEIHGGIRPSSVGGRGPAARGGPHRRLVPPALGPGSETARWVQSHDDAGPRALNPRVPAATVLEPPGLGIATSRVVASPYSKSYSGASHRATATVAHTDPSALGLRGVERSSRHHDPRIRPSRR</sequence>
<feature type="compositionally biased region" description="Basic residues" evidence="1">
    <location>
        <begin position="529"/>
        <end position="541"/>
    </location>
</feature>
<comment type="caution">
    <text evidence="2">The sequence shown here is derived from an EMBL/GenBank/DDBJ whole genome shotgun (WGS) entry which is preliminary data.</text>
</comment>
<accession>A0A077LYN8</accession>
<keyword evidence="3" id="KW-1185">Reference proteome</keyword>
<organism evidence="2 3">
    <name type="scientific">Nostocoides japonicum T1-X7</name>
    <dbReference type="NCBI Taxonomy" id="1194083"/>
    <lineage>
        <taxon>Bacteria</taxon>
        <taxon>Bacillati</taxon>
        <taxon>Actinomycetota</taxon>
        <taxon>Actinomycetes</taxon>
        <taxon>Micrococcales</taxon>
        <taxon>Intrasporangiaceae</taxon>
        <taxon>Nostocoides</taxon>
    </lineage>
</organism>
<protein>
    <submittedName>
        <fullName evidence="2">Predicted hydrolase or acyltransferase (Modular protein)</fullName>
    </submittedName>
</protein>
<dbReference type="Proteomes" id="UP000035721">
    <property type="component" value="Unassembled WGS sequence"/>
</dbReference>
<keyword evidence="2" id="KW-0808">Transferase</keyword>
<dbReference type="EMBL" id="CAJB01000160">
    <property type="protein sequence ID" value="CCH78022.1"/>
    <property type="molecule type" value="Genomic_DNA"/>
</dbReference>
<proteinExistence type="predicted"/>
<evidence type="ECO:0000256" key="1">
    <source>
        <dbReference type="SAM" id="MobiDB-lite"/>
    </source>
</evidence>
<dbReference type="AlphaFoldDB" id="A0A077LYN8"/>
<keyword evidence="2" id="KW-0378">Hydrolase</keyword>
<dbReference type="STRING" id="1194083.BN12_2420005"/>
<evidence type="ECO:0000313" key="2">
    <source>
        <dbReference type="EMBL" id="CCH78022.1"/>
    </source>
</evidence>
<gene>
    <name evidence="2" type="ORF">BN12_2420005</name>
</gene>
<name>A0A077LYN8_9MICO</name>
<feature type="region of interest" description="Disordered" evidence="1">
    <location>
        <begin position="501"/>
        <end position="541"/>
    </location>
</feature>
<dbReference type="GO" id="GO:0016746">
    <property type="term" value="F:acyltransferase activity"/>
    <property type="evidence" value="ECO:0007669"/>
    <property type="project" value="UniProtKB-KW"/>
</dbReference>
<feature type="region of interest" description="Disordered" evidence="1">
    <location>
        <begin position="427"/>
        <end position="455"/>
    </location>
</feature>
<keyword evidence="2" id="KW-0012">Acyltransferase</keyword>